<gene>
    <name evidence="2" type="ORF">QO000_003275</name>
</gene>
<keyword evidence="1" id="KW-0812">Transmembrane</keyword>
<dbReference type="RefSeq" id="WP_301553059.1">
    <property type="nucleotide sequence ID" value="NZ_JAQRMZ010000015.1"/>
</dbReference>
<dbReference type="EMBL" id="JAUSWM010000007">
    <property type="protein sequence ID" value="MDQ0484291.1"/>
    <property type="molecule type" value="Genomic_DNA"/>
</dbReference>
<dbReference type="GeneID" id="301328828"/>
<name>A0ABU0K4J8_9BACL</name>
<evidence type="ECO:0008006" key="4">
    <source>
        <dbReference type="Google" id="ProtNLM"/>
    </source>
</evidence>
<organism evidence="2 3">
    <name type="scientific">Guptibacillus hwajinpoensis</name>
    <dbReference type="NCBI Taxonomy" id="208199"/>
    <lineage>
        <taxon>Bacteria</taxon>
        <taxon>Bacillati</taxon>
        <taxon>Bacillota</taxon>
        <taxon>Bacilli</taxon>
        <taxon>Bacillales</taxon>
        <taxon>Guptibacillaceae</taxon>
        <taxon>Guptibacillus</taxon>
    </lineage>
</organism>
<keyword evidence="1" id="KW-1133">Transmembrane helix</keyword>
<feature type="transmembrane region" description="Helical" evidence="1">
    <location>
        <begin position="6"/>
        <end position="22"/>
    </location>
</feature>
<accession>A0ABU0K4J8</accession>
<evidence type="ECO:0000313" key="2">
    <source>
        <dbReference type="EMBL" id="MDQ0484291.1"/>
    </source>
</evidence>
<keyword evidence="1" id="KW-0472">Membrane</keyword>
<reference evidence="2" key="1">
    <citation type="submission" date="2023-07" db="EMBL/GenBank/DDBJ databases">
        <title>Genomic Encyclopedia of Type Strains, Phase IV (KMG-IV): sequencing the most valuable type-strain genomes for metagenomic binning, comparative biology and taxonomic classification.</title>
        <authorList>
            <person name="Goeker M."/>
        </authorList>
    </citation>
    <scope>NUCLEOTIDE SEQUENCE [LARGE SCALE GENOMIC DNA]</scope>
    <source>
        <strain evidence="2">JSM 076093</strain>
    </source>
</reference>
<comment type="caution">
    <text evidence="2">The sequence shown here is derived from an EMBL/GenBank/DDBJ whole genome shotgun (WGS) entry which is preliminary data.</text>
</comment>
<dbReference type="Proteomes" id="UP001226720">
    <property type="component" value="Unassembled WGS sequence"/>
</dbReference>
<keyword evidence="3" id="KW-1185">Reference proteome</keyword>
<evidence type="ECO:0000313" key="3">
    <source>
        <dbReference type="Proteomes" id="UP001226720"/>
    </source>
</evidence>
<sequence length="42" mass="4864">MDEIIFIIIMAAGLGYSLFRSLKETPKPDWKSVKQNLFHSTH</sequence>
<evidence type="ECO:0000256" key="1">
    <source>
        <dbReference type="SAM" id="Phobius"/>
    </source>
</evidence>
<protein>
    <recommendedName>
        <fullName evidence="4">Phage protein</fullName>
    </recommendedName>
</protein>
<proteinExistence type="predicted"/>